<keyword evidence="1" id="KW-0812">Transmembrane</keyword>
<sequence length="54" mass="6191">MKKTPERHLNLLTGEFISDGVMIMSLVTGVLVCAFVYVIRASLVRSEEEDWRSY</sequence>
<dbReference type="Proteomes" id="UP001254832">
    <property type="component" value="Unassembled WGS sequence"/>
</dbReference>
<name>A0AAP5H4Z6_PAEAM</name>
<comment type="caution">
    <text evidence="2">The sequence shown here is derived from an EMBL/GenBank/DDBJ whole genome shotgun (WGS) entry which is preliminary data.</text>
</comment>
<keyword evidence="1" id="KW-0472">Membrane</keyword>
<feature type="transmembrane region" description="Helical" evidence="1">
    <location>
        <begin position="20"/>
        <end position="39"/>
    </location>
</feature>
<accession>A0AAP5H4Z6</accession>
<reference evidence="2" key="1">
    <citation type="submission" date="2023-07" db="EMBL/GenBank/DDBJ databases">
        <title>Sorghum-associated microbial communities from plants grown in Nebraska, USA.</title>
        <authorList>
            <person name="Schachtman D."/>
        </authorList>
    </citation>
    <scope>NUCLEOTIDE SEQUENCE</scope>
    <source>
        <strain evidence="2">BE80</strain>
    </source>
</reference>
<evidence type="ECO:0000313" key="2">
    <source>
        <dbReference type="EMBL" id="MDR6724843.1"/>
    </source>
</evidence>
<dbReference type="EMBL" id="JAVDTR010000009">
    <property type="protein sequence ID" value="MDR6724843.1"/>
    <property type="molecule type" value="Genomic_DNA"/>
</dbReference>
<keyword evidence="1" id="KW-1133">Transmembrane helix</keyword>
<dbReference type="RefSeq" id="WP_156395562.1">
    <property type="nucleotide sequence ID" value="NZ_JAVDTR010000009.1"/>
</dbReference>
<proteinExistence type="predicted"/>
<dbReference type="AlphaFoldDB" id="A0AAP5H4Z6"/>
<evidence type="ECO:0000313" key="3">
    <source>
        <dbReference type="Proteomes" id="UP001254832"/>
    </source>
</evidence>
<organism evidence="2 3">
    <name type="scientific">Paenibacillus amylolyticus</name>
    <dbReference type="NCBI Taxonomy" id="1451"/>
    <lineage>
        <taxon>Bacteria</taxon>
        <taxon>Bacillati</taxon>
        <taxon>Bacillota</taxon>
        <taxon>Bacilli</taxon>
        <taxon>Bacillales</taxon>
        <taxon>Paenibacillaceae</taxon>
        <taxon>Paenibacillus</taxon>
    </lineage>
</organism>
<protein>
    <submittedName>
        <fullName evidence="2">Uncharacterized protein</fullName>
    </submittedName>
</protein>
<gene>
    <name evidence="2" type="ORF">J2W91_003329</name>
</gene>
<evidence type="ECO:0000256" key="1">
    <source>
        <dbReference type="SAM" id="Phobius"/>
    </source>
</evidence>